<protein>
    <submittedName>
        <fullName evidence="3">Uncharacterized protein</fullName>
    </submittedName>
</protein>
<dbReference type="OrthoDB" id="1850441at2759"/>
<name>A0A5J5BIB6_9ASTE</name>
<dbReference type="Pfam" id="PF02704">
    <property type="entry name" value="GASA"/>
    <property type="match status" value="1"/>
</dbReference>
<gene>
    <name evidence="3" type="ORF">F0562_024824</name>
</gene>
<organism evidence="3 4">
    <name type="scientific">Nyssa sinensis</name>
    <dbReference type="NCBI Taxonomy" id="561372"/>
    <lineage>
        <taxon>Eukaryota</taxon>
        <taxon>Viridiplantae</taxon>
        <taxon>Streptophyta</taxon>
        <taxon>Embryophyta</taxon>
        <taxon>Tracheophyta</taxon>
        <taxon>Spermatophyta</taxon>
        <taxon>Magnoliopsida</taxon>
        <taxon>eudicotyledons</taxon>
        <taxon>Gunneridae</taxon>
        <taxon>Pentapetalae</taxon>
        <taxon>asterids</taxon>
        <taxon>Cornales</taxon>
        <taxon>Nyssaceae</taxon>
        <taxon>Nyssa</taxon>
    </lineage>
</organism>
<proteinExistence type="inferred from homology"/>
<dbReference type="Proteomes" id="UP000325577">
    <property type="component" value="Linkage Group LG13"/>
</dbReference>
<dbReference type="PANTHER" id="PTHR23201">
    <property type="entry name" value="EXTENSIN, PROLINE-RICH PROTEIN"/>
    <property type="match status" value="1"/>
</dbReference>
<evidence type="ECO:0000256" key="2">
    <source>
        <dbReference type="SAM" id="SignalP"/>
    </source>
</evidence>
<dbReference type="EMBL" id="CM018036">
    <property type="protein sequence ID" value="KAA8540861.1"/>
    <property type="molecule type" value="Genomic_DNA"/>
</dbReference>
<accession>A0A5J5BIB6</accession>
<sequence length="136" mass="14627">MAKLLVVLVAAVLLVCLAEVSYDFNIEDAVVPYVNQIVHKVVVRGVNRRLMENKGSEEEAVAAAVVVPPAPAPSLDCGGLCNHRCSQHSRPNLCKRACGTCCVRCKCVPPGTSGNRELCGSCYTDMTTHRNKTKCP</sequence>
<evidence type="ECO:0000313" key="4">
    <source>
        <dbReference type="Proteomes" id="UP000325577"/>
    </source>
</evidence>
<evidence type="ECO:0000313" key="3">
    <source>
        <dbReference type="EMBL" id="KAA8540861.1"/>
    </source>
</evidence>
<evidence type="ECO:0000256" key="1">
    <source>
        <dbReference type="ARBA" id="ARBA00010582"/>
    </source>
</evidence>
<dbReference type="InterPro" id="IPR003854">
    <property type="entry name" value="GASA"/>
</dbReference>
<keyword evidence="2" id="KW-0732">Signal</keyword>
<reference evidence="3 4" key="1">
    <citation type="submission" date="2019-09" db="EMBL/GenBank/DDBJ databases">
        <title>A chromosome-level genome assembly of the Chinese tupelo Nyssa sinensis.</title>
        <authorList>
            <person name="Yang X."/>
            <person name="Kang M."/>
            <person name="Yang Y."/>
            <person name="Xiong H."/>
            <person name="Wang M."/>
            <person name="Zhang Z."/>
            <person name="Wang Z."/>
            <person name="Wu H."/>
            <person name="Ma T."/>
            <person name="Liu J."/>
            <person name="Xi Z."/>
        </authorList>
    </citation>
    <scope>NUCLEOTIDE SEQUENCE [LARGE SCALE GENOMIC DNA]</scope>
    <source>
        <strain evidence="3">J267</strain>
        <tissue evidence="3">Leaf</tissue>
    </source>
</reference>
<feature type="signal peptide" evidence="2">
    <location>
        <begin position="1"/>
        <end position="18"/>
    </location>
</feature>
<keyword evidence="4" id="KW-1185">Reference proteome</keyword>
<feature type="chain" id="PRO_5023900484" evidence="2">
    <location>
        <begin position="19"/>
        <end position="136"/>
    </location>
</feature>
<comment type="similarity">
    <text evidence="1">Belongs to the GASA family.</text>
</comment>
<dbReference type="PANTHER" id="PTHR23201:SF149">
    <property type="entry name" value="GIBBERELLIN STIMULATED TRANSCRIPT RELATED PROTEIN 2"/>
    <property type="match status" value="1"/>
</dbReference>
<dbReference type="AlphaFoldDB" id="A0A5J5BIB6"/>